<dbReference type="EMBL" id="LFRF01000023">
    <property type="protein sequence ID" value="KND88824.1"/>
    <property type="molecule type" value="Genomic_DNA"/>
</dbReference>
<dbReference type="InterPro" id="IPR007568">
    <property type="entry name" value="RTA1"/>
</dbReference>
<feature type="non-terminal residue" evidence="6">
    <location>
        <position position="222"/>
    </location>
</feature>
<evidence type="ECO:0000256" key="5">
    <source>
        <dbReference type="SAM" id="Phobius"/>
    </source>
</evidence>
<evidence type="ECO:0000256" key="4">
    <source>
        <dbReference type="ARBA" id="ARBA00023136"/>
    </source>
</evidence>
<feature type="transmembrane region" description="Helical" evidence="5">
    <location>
        <begin position="192"/>
        <end position="211"/>
    </location>
</feature>
<keyword evidence="2 5" id="KW-0812">Transmembrane</keyword>
<dbReference type="Pfam" id="PF04479">
    <property type="entry name" value="RTA1"/>
    <property type="match status" value="1"/>
</dbReference>
<comment type="subcellular location">
    <subcellularLocation>
        <location evidence="1">Membrane</location>
        <topology evidence="1">Multi-pass membrane protein</topology>
    </subcellularLocation>
</comment>
<comment type="caution">
    <text evidence="6">The sequence shown here is derived from an EMBL/GenBank/DDBJ whole genome shotgun (WGS) entry which is preliminary data.</text>
</comment>
<evidence type="ECO:0008006" key="8">
    <source>
        <dbReference type="Google" id="ProtNLM"/>
    </source>
</evidence>
<evidence type="ECO:0000256" key="2">
    <source>
        <dbReference type="ARBA" id="ARBA00022692"/>
    </source>
</evidence>
<accession>A0A0L0N480</accession>
<dbReference type="STRING" id="1163406.A0A0L0N480"/>
<feature type="transmembrane region" description="Helical" evidence="5">
    <location>
        <begin position="76"/>
        <end position="94"/>
    </location>
</feature>
<feature type="transmembrane region" description="Helical" evidence="5">
    <location>
        <begin position="150"/>
        <end position="172"/>
    </location>
</feature>
<proteinExistence type="predicted"/>
<dbReference type="AlphaFoldDB" id="A0A0L0N480"/>
<feature type="transmembrane region" description="Helical" evidence="5">
    <location>
        <begin position="106"/>
        <end position="129"/>
    </location>
</feature>
<name>A0A0L0N480_TOLOC</name>
<reference evidence="6 7" key="1">
    <citation type="journal article" date="2015" name="BMC Genomics">
        <title>The genome of the truffle-parasite Tolypocladium ophioglossoides and the evolution of antifungal peptaibiotics.</title>
        <authorList>
            <person name="Quandt C.A."/>
            <person name="Bushley K.E."/>
            <person name="Spatafora J.W."/>
        </authorList>
    </citation>
    <scope>NUCLEOTIDE SEQUENCE [LARGE SCALE GENOMIC DNA]</scope>
    <source>
        <strain evidence="6 7">CBS 100239</strain>
    </source>
</reference>
<dbReference type="OrthoDB" id="5384040at2759"/>
<keyword evidence="4 5" id="KW-0472">Membrane</keyword>
<sequence length="222" mass="23899">MATPATTAAPTQTSSATSTATCTTAVPDRYGHVPAGACDSYYSFYPSFEGNLAFAVLFGVSTLVHVAQAVAYRKRFCWVIIMGGLWETAAFVIRTVGAHNQQQMQYAIWGLLLFLLAPLWINAFAYMTVARMVHFALPDQKIWGIRAAKLTLIFIWLDVVCFLVQAGGGALLSGNNDASLLAIGMKVYMAGIGVQMGFVVIFSAMTLCFYARARRVAAAAAA</sequence>
<dbReference type="GO" id="GO:0016020">
    <property type="term" value="C:membrane"/>
    <property type="evidence" value="ECO:0007669"/>
    <property type="project" value="UniProtKB-SubCell"/>
</dbReference>
<evidence type="ECO:0000313" key="6">
    <source>
        <dbReference type="EMBL" id="KND88824.1"/>
    </source>
</evidence>
<organism evidence="6 7">
    <name type="scientific">Tolypocladium ophioglossoides (strain CBS 100239)</name>
    <name type="common">Snaketongue truffleclub</name>
    <name type="synonym">Elaphocordyceps ophioglossoides</name>
    <dbReference type="NCBI Taxonomy" id="1163406"/>
    <lineage>
        <taxon>Eukaryota</taxon>
        <taxon>Fungi</taxon>
        <taxon>Dikarya</taxon>
        <taxon>Ascomycota</taxon>
        <taxon>Pezizomycotina</taxon>
        <taxon>Sordariomycetes</taxon>
        <taxon>Hypocreomycetidae</taxon>
        <taxon>Hypocreales</taxon>
        <taxon>Ophiocordycipitaceae</taxon>
        <taxon>Tolypocladium</taxon>
    </lineage>
</organism>
<keyword evidence="3 5" id="KW-1133">Transmembrane helix</keyword>
<evidence type="ECO:0000256" key="1">
    <source>
        <dbReference type="ARBA" id="ARBA00004141"/>
    </source>
</evidence>
<dbReference type="Proteomes" id="UP000036947">
    <property type="component" value="Unassembled WGS sequence"/>
</dbReference>
<feature type="transmembrane region" description="Helical" evidence="5">
    <location>
        <begin position="52"/>
        <end position="71"/>
    </location>
</feature>
<evidence type="ECO:0000256" key="3">
    <source>
        <dbReference type="ARBA" id="ARBA00022989"/>
    </source>
</evidence>
<dbReference type="PANTHER" id="PTHR31465:SF15">
    <property type="entry name" value="LIPID TRANSPORTER ATNI-RELATED"/>
    <property type="match status" value="1"/>
</dbReference>
<gene>
    <name evidence="6" type="ORF">TOPH_06533</name>
</gene>
<dbReference type="PANTHER" id="PTHR31465">
    <property type="entry name" value="PROTEIN RTA1-RELATED"/>
    <property type="match status" value="1"/>
</dbReference>
<keyword evidence="7" id="KW-1185">Reference proteome</keyword>
<evidence type="ECO:0000313" key="7">
    <source>
        <dbReference type="Proteomes" id="UP000036947"/>
    </source>
</evidence>
<protein>
    <recommendedName>
        <fullName evidence="8">Sphingoid long-chain base transporter RSB1</fullName>
    </recommendedName>
</protein>